<dbReference type="Pfam" id="PF13561">
    <property type="entry name" value="adh_short_C2"/>
    <property type="match status" value="1"/>
</dbReference>
<dbReference type="NCBIfam" id="NF009466">
    <property type="entry name" value="PRK12826.1-2"/>
    <property type="match status" value="1"/>
</dbReference>
<dbReference type="NCBIfam" id="NF005559">
    <property type="entry name" value="PRK07231.1"/>
    <property type="match status" value="1"/>
</dbReference>
<dbReference type="PRINTS" id="PR00081">
    <property type="entry name" value="GDHRDH"/>
</dbReference>
<organism evidence="2 3">
    <name type="scientific">Undibacterium terreum</name>
    <dbReference type="NCBI Taxonomy" id="1224302"/>
    <lineage>
        <taxon>Bacteria</taxon>
        <taxon>Pseudomonadati</taxon>
        <taxon>Pseudomonadota</taxon>
        <taxon>Betaproteobacteria</taxon>
        <taxon>Burkholderiales</taxon>
        <taxon>Oxalobacteraceae</taxon>
        <taxon>Undibacterium</taxon>
    </lineage>
</organism>
<sequence>MEIRLDNKVALVTGASSGIGLAIAQALAACGAKVCINYRADAAEAARAVDAITSAGGSAFAVQADVSDQAQVSAMFAQLESRWVKADILVNCAGTDGKAALSWEADAAEWKKVIEVNLFGAFYCAQQALLGMTKKKSGVIVNITSVHETIAWTGYSAYTSSKAALSMLTKTLAQEAAPFGVRVLAVAPGAIQTDINKAVWSNPASLHDLQHKIPLARMGQTREIADMVAVLVSDTGSYITGTTVFIDGGMTDYPDFAQGG</sequence>
<dbReference type="RefSeq" id="WP_188565022.1">
    <property type="nucleotide sequence ID" value="NZ_BMED01000001.1"/>
</dbReference>
<dbReference type="EMBL" id="BMED01000001">
    <property type="protein sequence ID" value="GGC66521.1"/>
    <property type="molecule type" value="Genomic_DNA"/>
</dbReference>
<dbReference type="PANTHER" id="PTHR42879:SF2">
    <property type="entry name" value="3-OXOACYL-[ACYL-CARRIER-PROTEIN] REDUCTASE FABG"/>
    <property type="match status" value="1"/>
</dbReference>
<dbReference type="InterPro" id="IPR050259">
    <property type="entry name" value="SDR"/>
</dbReference>
<comment type="similarity">
    <text evidence="1">Belongs to the short-chain dehydrogenases/reductases (SDR) family.</text>
</comment>
<keyword evidence="3" id="KW-1185">Reference proteome</keyword>
<protein>
    <submittedName>
        <fullName evidence="2">Glucose-1-dehydrogenase</fullName>
    </submittedName>
</protein>
<dbReference type="PANTHER" id="PTHR42879">
    <property type="entry name" value="3-OXOACYL-(ACYL-CARRIER-PROTEIN) REDUCTASE"/>
    <property type="match status" value="1"/>
</dbReference>
<dbReference type="InterPro" id="IPR020904">
    <property type="entry name" value="Sc_DH/Rdtase_CS"/>
</dbReference>
<proteinExistence type="inferred from homology"/>
<dbReference type="PROSITE" id="PS00061">
    <property type="entry name" value="ADH_SHORT"/>
    <property type="match status" value="1"/>
</dbReference>
<dbReference type="PROSITE" id="PS51257">
    <property type="entry name" value="PROKAR_LIPOPROTEIN"/>
    <property type="match status" value="1"/>
</dbReference>
<name>A0A916XER4_9BURK</name>
<dbReference type="GO" id="GO:0032787">
    <property type="term" value="P:monocarboxylic acid metabolic process"/>
    <property type="evidence" value="ECO:0007669"/>
    <property type="project" value="UniProtKB-ARBA"/>
</dbReference>
<reference evidence="2" key="2">
    <citation type="submission" date="2020-09" db="EMBL/GenBank/DDBJ databases">
        <authorList>
            <person name="Sun Q."/>
            <person name="Zhou Y."/>
        </authorList>
    </citation>
    <scope>NUCLEOTIDE SEQUENCE</scope>
    <source>
        <strain evidence="2">CGMCC 1.10998</strain>
    </source>
</reference>
<evidence type="ECO:0000313" key="2">
    <source>
        <dbReference type="EMBL" id="GGC66521.1"/>
    </source>
</evidence>
<reference evidence="2" key="1">
    <citation type="journal article" date="2014" name="Int. J. Syst. Evol. Microbiol.">
        <title>Complete genome sequence of Corynebacterium casei LMG S-19264T (=DSM 44701T), isolated from a smear-ripened cheese.</title>
        <authorList>
            <consortium name="US DOE Joint Genome Institute (JGI-PGF)"/>
            <person name="Walter F."/>
            <person name="Albersmeier A."/>
            <person name="Kalinowski J."/>
            <person name="Ruckert C."/>
        </authorList>
    </citation>
    <scope>NUCLEOTIDE SEQUENCE</scope>
    <source>
        <strain evidence="2">CGMCC 1.10998</strain>
    </source>
</reference>
<dbReference type="Gene3D" id="3.40.50.720">
    <property type="entry name" value="NAD(P)-binding Rossmann-like Domain"/>
    <property type="match status" value="1"/>
</dbReference>
<dbReference type="PRINTS" id="PR00080">
    <property type="entry name" value="SDRFAMILY"/>
</dbReference>
<dbReference type="FunFam" id="3.40.50.720:FF:000084">
    <property type="entry name" value="Short-chain dehydrogenase reductase"/>
    <property type="match status" value="1"/>
</dbReference>
<gene>
    <name evidence="2" type="ORF">GCM10011396_12010</name>
</gene>
<accession>A0A916XER4</accession>
<dbReference type="InterPro" id="IPR002347">
    <property type="entry name" value="SDR_fam"/>
</dbReference>
<evidence type="ECO:0000313" key="3">
    <source>
        <dbReference type="Proteomes" id="UP000637423"/>
    </source>
</evidence>
<comment type="caution">
    <text evidence="2">The sequence shown here is derived from an EMBL/GenBank/DDBJ whole genome shotgun (WGS) entry which is preliminary data.</text>
</comment>
<evidence type="ECO:0000256" key="1">
    <source>
        <dbReference type="ARBA" id="ARBA00006484"/>
    </source>
</evidence>
<dbReference type="AlphaFoldDB" id="A0A916XER4"/>
<dbReference type="InterPro" id="IPR036291">
    <property type="entry name" value="NAD(P)-bd_dom_sf"/>
</dbReference>
<dbReference type="Proteomes" id="UP000637423">
    <property type="component" value="Unassembled WGS sequence"/>
</dbReference>
<dbReference type="SUPFAM" id="SSF51735">
    <property type="entry name" value="NAD(P)-binding Rossmann-fold domains"/>
    <property type="match status" value="1"/>
</dbReference>